<keyword evidence="6" id="KW-1185">Reference proteome</keyword>
<sequence>MVSAVMEVGLKFDLLKIGGFGQEAGTAFNIFDKLSIGLSLMLMLLSFLFVFINDNYTHYIGNGNPININNGVLVLLIFLLLILSATLYRSLPKAGFVFKFIALYFLSIMAMIISCNVQFSPFPPIDVDLHKIDLLMGFNQDQWLASIHQHAIYLKILNWAYESLTYQIVFLPVLACCFIDRLELESFLVKLCFLNIIGCLMYYFWPTASPASVLNHKYLIDSQIDLALKFKQLHQKICPTVSSGGLISFPSFHVIWSALLTLLFRKKIYFLVPLLLLNSLLWLATVLLGWHYIMDVVAGLLLVFFSFILFDKIIKNKLILKN</sequence>
<organism evidence="5 6">
    <name type="scientific">Piscirickettsia salmonis</name>
    <dbReference type="NCBI Taxonomy" id="1238"/>
    <lineage>
        <taxon>Bacteria</taxon>
        <taxon>Pseudomonadati</taxon>
        <taxon>Pseudomonadota</taxon>
        <taxon>Gammaproteobacteria</taxon>
        <taxon>Thiotrichales</taxon>
        <taxon>Piscirickettsiaceae</taxon>
        <taxon>Piscirickettsia</taxon>
    </lineage>
</organism>
<keyword evidence="3" id="KW-1133">Transmembrane helix</keyword>
<dbReference type="InterPro" id="IPR026841">
    <property type="entry name" value="Aur1/Ipt1"/>
</dbReference>
<dbReference type="AlphaFoldDB" id="A0A9Q6LRF0"/>
<protein>
    <submittedName>
        <fullName evidence="5">PAP2 superfamily protein</fullName>
    </submittedName>
</protein>
<dbReference type="RefSeq" id="WP_129556575.1">
    <property type="nucleotide sequence ID" value="NZ_CP012413.1"/>
</dbReference>
<name>A0A9Q6LRF0_PISSA</name>
<dbReference type="Proteomes" id="UP000422232">
    <property type="component" value="Chromosome"/>
</dbReference>
<evidence type="ECO:0000256" key="1">
    <source>
        <dbReference type="ARBA" id="ARBA00004141"/>
    </source>
</evidence>
<dbReference type="Gene3D" id="1.20.144.10">
    <property type="entry name" value="Phosphatidic acid phosphatase type 2/haloperoxidase"/>
    <property type="match status" value="1"/>
</dbReference>
<evidence type="ECO:0000256" key="2">
    <source>
        <dbReference type="ARBA" id="ARBA00022692"/>
    </source>
</evidence>
<dbReference type="InterPro" id="IPR052185">
    <property type="entry name" value="IPC_Synthase-Related"/>
</dbReference>
<evidence type="ECO:0000313" key="5">
    <source>
        <dbReference type="EMBL" id="QGO06831.1"/>
    </source>
</evidence>
<proteinExistence type="predicted"/>
<comment type="subcellular location">
    <subcellularLocation>
        <location evidence="1">Membrane</location>
        <topology evidence="1">Multi-pass membrane protein</topology>
    </subcellularLocation>
</comment>
<dbReference type="Pfam" id="PF14378">
    <property type="entry name" value="PAP2_3"/>
    <property type="match status" value="1"/>
</dbReference>
<reference evidence="5 6" key="1">
    <citation type="submission" date="2019-04" db="EMBL/GenBank/DDBJ databases">
        <title>Complete genome sequencing of Piscirickettsia salmonis strain Psal-009.</title>
        <authorList>
            <person name="Schober I."/>
            <person name="Bunk B."/>
            <person name="Sproer C."/>
            <person name="Carril G.P."/>
            <person name="Riedel T."/>
            <person name="Flores-Herrera P.A."/>
            <person name="Nourdin-Galindo G."/>
            <person name="Marshall S.H."/>
            <person name="Overmann J."/>
        </authorList>
    </citation>
    <scope>NUCLEOTIDE SEQUENCE [LARGE SCALE GENOMIC DNA]</scope>
    <source>
        <strain evidence="5 6">Psal-009</strain>
    </source>
</reference>
<dbReference type="GeneID" id="66740103"/>
<evidence type="ECO:0000313" key="6">
    <source>
        <dbReference type="Proteomes" id="UP000422232"/>
    </source>
</evidence>
<dbReference type="PANTHER" id="PTHR31310:SF7">
    <property type="entry name" value="PA-PHOSPHATASE RELATED-FAMILY PROTEIN DDB_G0268928"/>
    <property type="match status" value="1"/>
</dbReference>
<gene>
    <name evidence="5" type="ORF">Psal009_02764</name>
</gene>
<accession>A0A9Q6LRF0</accession>
<dbReference type="PANTHER" id="PTHR31310">
    <property type="match status" value="1"/>
</dbReference>
<dbReference type="EMBL" id="CP038908">
    <property type="protein sequence ID" value="QGO06831.1"/>
    <property type="molecule type" value="Genomic_DNA"/>
</dbReference>
<keyword evidence="4" id="KW-0472">Membrane</keyword>
<evidence type="ECO:0000256" key="3">
    <source>
        <dbReference type="ARBA" id="ARBA00022989"/>
    </source>
</evidence>
<dbReference type="GO" id="GO:0016020">
    <property type="term" value="C:membrane"/>
    <property type="evidence" value="ECO:0007669"/>
    <property type="project" value="UniProtKB-SubCell"/>
</dbReference>
<evidence type="ECO:0000256" key="4">
    <source>
        <dbReference type="ARBA" id="ARBA00023136"/>
    </source>
</evidence>
<keyword evidence="2" id="KW-0812">Transmembrane</keyword>